<proteinExistence type="inferred from homology"/>
<dbReference type="InterPro" id="IPR001867">
    <property type="entry name" value="OmpR/PhoB-type_DNA-bd"/>
</dbReference>
<accession>A0ABV5ULL5</accession>
<name>A0ABV5ULL5_9PSEU</name>
<dbReference type="SUPFAM" id="SSF48452">
    <property type="entry name" value="TPR-like"/>
    <property type="match status" value="1"/>
</dbReference>
<evidence type="ECO:0000256" key="5">
    <source>
        <dbReference type="PROSITE-ProRule" id="PRU01091"/>
    </source>
</evidence>
<evidence type="ECO:0000313" key="7">
    <source>
        <dbReference type="EMBL" id="MFB9691195.1"/>
    </source>
</evidence>
<dbReference type="SMART" id="SM00862">
    <property type="entry name" value="Trans_reg_C"/>
    <property type="match status" value="1"/>
</dbReference>
<dbReference type="PANTHER" id="PTHR35807">
    <property type="entry name" value="TRANSCRIPTIONAL REGULATOR REDD-RELATED"/>
    <property type="match status" value="1"/>
</dbReference>
<dbReference type="RefSeq" id="WP_378207810.1">
    <property type="nucleotide sequence ID" value="NZ_JBHMBK010000074.1"/>
</dbReference>
<dbReference type="InterPro" id="IPR051677">
    <property type="entry name" value="AfsR-DnrI-RedD_regulator"/>
</dbReference>
<evidence type="ECO:0000256" key="1">
    <source>
        <dbReference type="ARBA" id="ARBA00005820"/>
    </source>
</evidence>
<feature type="domain" description="OmpR/PhoB-type" evidence="6">
    <location>
        <begin position="1"/>
        <end position="84"/>
    </location>
</feature>
<evidence type="ECO:0000256" key="3">
    <source>
        <dbReference type="ARBA" id="ARBA00023125"/>
    </source>
</evidence>
<evidence type="ECO:0000259" key="6">
    <source>
        <dbReference type="PROSITE" id="PS51755"/>
    </source>
</evidence>
<keyword evidence="8" id="KW-1185">Reference proteome</keyword>
<organism evidence="7 8">
    <name type="scientific">Amycolatopsis plumensis</name>
    <dbReference type="NCBI Taxonomy" id="236508"/>
    <lineage>
        <taxon>Bacteria</taxon>
        <taxon>Bacillati</taxon>
        <taxon>Actinomycetota</taxon>
        <taxon>Actinomycetes</taxon>
        <taxon>Pseudonocardiales</taxon>
        <taxon>Pseudonocardiaceae</taxon>
        <taxon>Amycolatopsis</taxon>
    </lineage>
</organism>
<comment type="similarity">
    <text evidence="1">Belongs to the AfsR/DnrI/RedD regulatory family.</text>
</comment>
<dbReference type="Gene3D" id="1.10.10.10">
    <property type="entry name" value="Winged helix-like DNA-binding domain superfamily/Winged helix DNA-binding domain"/>
    <property type="match status" value="1"/>
</dbReference>
<reference evidence="7 8" key="1">
    <citation type="submission" date="2024-09" db="EMBL/GenBank/DDBJ databases">
        <authorList>
            <person name="Sun Q."/>
            <person name="Mori K."/>
        </authorList>
    </citation>
    <scope>NUCLEOTIDE SEQUENCE [LARGE SCALE GENOMIC DNA]</scope>
    <source>
        <strain evidence="7 8">JCM 13852</strain>
    </source>
</reference>
<dbReference type="SUPFAM" id="SSF46894">
    <property type="entry name" value="C-terminal effector domain of the bipartite response regulators"/>
    <property type="match status" value="1"/>
</dbReference>
<feature type="DNA-binding region" description="OmpR/PhoB-type" evidence="5">
    <location>
        <begin position="1"/>
        <end position="84"/>
    </location>
</feature>
<dbReference type="EMBL" id="JBHMBK010000074">
    <property type="protein sequence ID" value="MFB9691195.1"/>
    <property type="molecule type" value="Genomic_DNA"/>
</dbReference>
<keyword evidence="3 5" id="KW-0238">DNA-binding</keyword>
<dbReference type="PANTHER" id="PTHR35807:SF1">
    <property type="entry name" value="TRANSCRIPTIONAL REGULATOR REDD"/>
    <property type="match status" value="1"/>
</dbReference>
<dbReference type="Pfam" id="PF03704">
    <property type="entry name" value="BTAD"/>
    <property type="match status" value="1"/>
</dbReference>
<dbReference type="SMART" id="SM01043">
    <property type="entry name" value="BTAD"/>
    <property type="match status" value="1"/>
</dbReference>
<evidence type="ECO:0000256" key="2">
    <source>
        <dbReference type="ARBA" id="ARBA00023015"/>
    </source>
</evidence>
<keyword evidence="4" id="KW-0804">Transcription</keyword>
<dbReference type="InterPro" id="IPR036388">
    <property type="entry name" value="WH-like_DNA-bd_sf"/>
</dbReference>
<evidence type="ECO:0000256" key="4">
    <source>
        <dbReference type="ARBA" id="ARBA00023163"/>
    </source>
</evidence>
<dbReference type="Gene3D" id="1.25.40.10">
    <property type="entry name" value="Tetratricopeptide repeat domain"/>
    <property type="match status" value="1"/>
</dbReference>
<dbReference type="InterPro" id="IPR011990">
    <property type="entry name" value="TPR-like_helical_dom_sf"/>
</dbReference>
<comment type="caution">
    <text evidence="7">The sequence shown here is derived from an EMBL/GenBank/DDBJ whole genome shotgun (WGS) entry which is preliminary data.</text>
</comment>
<dbReference type="CDD" id="cd15831">
    <property type="entry name" value="BTAD"/>
    <property type="match status" value="1"/>
</dbReference>
<evidence type="ECO:0000313" key="8">
    <source>
        <dbReference type="Proteomes" id="UP001589535"/>
    </source>
</evidence>
<dbReference type="PROSITE" id="PS51755">
    <property type="entry name" value="OMPR_PHOB"/>
    <property type="match status" value="1"/>
</dbReference>
<dbReference type="Proteomes" id="UP001589535">
    <property type="component" value="Unassembled WGS sequence"/>
</dbReference>
<keyword evidence="2" id="KW-0805">Transcription regulation</keyword>
<dbReference type="InterPro" id="IPR005158">
    <property type="entry name" value="BTAD"/>
</dbReference>
<dbReference type="Pfam" id="PF00486">
    <property type="entry name" value="Trans_reg_C"/>
    <property type="match status" value="1"/>
</dbReference>
<sequence>MHQGVSLPLRGPKPTTLLAALLLANGNVVSTERLIHILWPYHAPNTATALIHTYISTLRKILRANTGRNGPNIFTQAPGYRLETGDSQVDLLEFNTVSNKARKAYDANQTADAAVLAEHALKLRRGPVLGGAVGEYMAIEVARIDELILSIEELRAAAHISQGNAAAIVPTLMSLVDENPLRETFRGQLMVALSQVGNIPGALRAYRQGYTMMVDELGIQPGAQLRAIHESLLRTSAL</sequence>
<gene>
    <name evidence="7" type="ORF">ACFFTO_44080</name>
</gene>
<protein>
    <submittedName>
        <fullName evidence="7">BTAD domain-containing putative transcriptional regulator</fullName>
    </submittedName>
</protein>
<dbReference type="InterPro" id="IPR016032">
    <property type="entry name" value="Sig_transdc_resp-reg_C-effctor"/>
</dbReference>